<evidence type="ECO:0008006" key="4">
    <source>
        <dbReference type="Google" id="ProtNLM"/>
    </source>
</evidence>
<protein>
    <recommendedName>
        <fullName evidence="4">Transmembrane protein</fullName>
    </recommendedName>
</protein>
<keyword evidence="3" id="KW-1185">Reference proteome</keyword>
<dbReference type="RefSeq" id="WP_162377679.1">
    <property type="nucleotide sequence ID" value="NZ_JBHTKN010000002.1"/>
</dbReference>
<comment type="caution">
    <text evidence="2">The sequence shown here is derived from an EMBL/GenBank/DDBJ whole genome shotgun (WGS) entry which is preliminary data.</text>
</comment>
<evidence type="ECO:0000313" key="3">
    <source>
        <dbReference type="Proteomes" id="UP001597033"/>
    </source>
</evidence>
<name>A0ABW3LWC6_9GAMM</name>
<dbReference type="EMBL" id="JBHTKN010000002">
    <property type="protein sequence ID" value="MFD1041584.1"/>
    <property type="molecule type" value="Genomic_DNA"/>
</dbReference>
<accession>A0ABW3LWC6</accession>
<reference evidence="3" key="1">
    <citation type="journal article" date="2019" name="Int. J. Syst. Evol. Microbiol.">
        <title>The Global Catalogue of Microorganisms (GCM) 10K type strain sequencing project: providing services to taxonomists for standard genome sequencing and annotation.</title>
        <authorList>
            <consortium name="The Broad Institute Genomics Platform"/>
            <consortium name="The Broad Institute Genome Sequencing Center for Infectious Disease"/>
            <person name="Wu L."/>
            <person name="Ma J."/>
        </authorList>
    </citation>
    <scope>NUCLEOTIDE SEQUENCE [LARGE SCALE GENOMIC DNA]</scope>
    <source>
        <strain evidence="3">CCUG 55854</strain>
    </source>
</reference>
<dbReference type="Proteomes" id="UP001597033">
    <property type="component" value="Unassembled WGS sequence"/>
</dbReference>
<evidence type="ECO:0000256" key="1">
    <source>
        <dbReference type="SAM" id="Phobius"/>
    </source>
</evidence>
<feature type="transmembrane region" description="Helical" evidence="1">
    <location>
        <begin position="30"/>
        <end position="61"/>
    </location>
</feature>
<sequence>MHARSFRFDTAQLHGLFAAPRKPRMPLLRVALGLLGLALLAVLVFFGVFIGAAMLAAGMAWRLLRRPQARKQAAGQVVDAEYRVVRKPELPTPR</sequence>
<keyword evidence="1" id="KW-1133">Transmembrane helix</keyword>
<evidence type="ECO:0000313" key="2">
    <source>
        <dbReference type="EMBL" id="MFD1041584.1"/>
    </source>
</evidence>
<keyword evidence="1" id="KW-0812">Transmembrane</keyword>
<keyword evidence="1" id="KW-0472">Membrane</keyword>
<proteinExistence type="predicted"/>
<organism evidence="2 3">
    <name type="scientific">Pseudoxanthomonas kaohsiungensis</name>
    <dbReference type="NCBI Taxonomy" id="283923"/>
    <lineage>
        <taxon>Bacteria</taxon>
        <taxon>Pseudomonadati</taxon>
        <taxon>Pseudomonadota</taxon>
        <taxon>Gammaproteobacteria</taxon>
        <taxon>Lysobacterales</taxon>
        <taxon>Lysobacteraceae</taxon>
        <taxon>Pseudoxanthomonas</taxon>
    </lineage>
</organism>
<gene>
    <name evidence="2" type="ORF">ACFQ2N_04375</name>
</gene>